<sequence>MTSTETPSDANGSQQETFKEQLDRAAAESRSNLSNEKSNPIVEKITEYVPAAAKIFGSEQSGPNEPNKPEVPGPPERPDHDEKIEGFVRDQHRSKGKDGLQV</sequence>
<evidence type="ECO:0000313" key="2">
    <source>
        <dbReference type="EMBL" id="KAF7548416.1"/>
    </source>
</evidence>
<reference evidence="2" key="1">
    <citation type="submission" date="2020-03" db="EMBL/GenBank/DDBJ databases">
        <title>Draft Genome Sequence of Cylindrodendrum hubeiense.</title>
        <authorList>
            <person name="Buettner E."/>
            <person name="Kellner H."/>
        </authorList>
    </citation>
    <scope>NUCLEOTIDE SEQUENCE</scope>
    <source>
        <strain evidence="2">IHI 201604</strain>
    </source>
</reference>
<organism evidence="2 3">
    <name type="scientific">Cylindrodendrum hubeiense</name>
    <dbReference type="NCBI Taxonomy" id="595255"/>
    <lineage>
        <taxon>Eukaryota</taxon>
        <taxon>Fungi</taxon>
        <taxon>Dikarya</taxon>
        <taxon>Ascomycota</taxon>
        <taxon>Pezizomycotina</taxon>
        <taxon>Sordariomycetes</taxon>
        <taxon>Hypocreomycetidae</taxon>
        <taxon>Hypocreales</taxon>
        <taxon>Nectriaceae</taxon>
        <taxon>Cylindrodendrum</taxon>
    </lineage>
</organism>
<keyword evidence="3" id="KW-1185">Reference proteome</keyword>
<feature type="compositionally biased region" description="Basic and acidic residues" evidence="1">
    <location>
        <begin position="17"/>
        <end position="27"/>
    </location>
</feature>
<feature type="region of interest" description="Disordered" evidence="1">
    <location>
        <begin position="54"/>
        <end position="102"/>
    </location>
</feature>
<proteinExistence type="predicted"/>
<feature type="region of interest" description="Disordered" evidence="1">
    <location>
        <begin position="1"/>
        <end position="39"/>
    </location>
</feature>
<gene>
    <name evidence="2" type="ORF">G7Z17_g7075</name>
</gene>
<feature type="compositionally biased region" description="Basic and acidic residues" evidence="1">
    <location>
        <begin position="76"/>
        <end position="102"/>
    </location>
</feature>
<dbReference type="Proteomes" id="UP000722485">
    <property type="component" value="Unassembled WGS sequence"/>
</dbReference>
<dbReference type="OrthoDB" id="3436397at2759"/>
<name>A0A9P5H9R7_9HYPO</name>
<accession>A0A9P5H9R7</accession>
<evidence type="ECO:0000313" key="3">
    <source>
        <dbReference type="Proteomes" id="UP000722485"/>
    </source>
</evidence>
<evidence type="ECO:0000256" key="1">
    <source>
        <dbReference type="SAM" id="MobiDB-lite"/>
    </source>
</evidence>
<dbReference type="AlphaFoldDB" id="A0A9P5H9R7"/>
<comment type="caution">
    <text evidence="2">The sequence shown here is derived from an EMBL/GenBank/DDBJ whole genome shotgun (WGS) entry which is preliminary data.</text>
</comment>
<dbReference type="EMBL" id="JAANBB010000149">
    <property type="protein sequence ID" value="KAF7548416.1"/>
    <property type="molecule type" value="Genomic_DNA"/>
</dbReference>
<feature type="compositionally biased region" description="Polar residues" evidence="1">
    <location>
        <begin position="29"/>
        <end position="38"/>
    </location>
</feature>
<protein>
    <submittedName>
        <fullName evidence="2">Uncharacterized protein</fullName>
    </submittedName>
</protein>
<feature type="compositionally biased region" description="Polar residues" evidence="1">
    <location>
        <begin position="1"/>
        <end position="16"/>
    </location>
</feature>